<dbReference type="Proteomes" id="UP000722485">
    <property type="component" value="Unassembled WGS sequence"/>
</dbReference>
<dbReference type="SUPFAM" id="SSF51735">
    <property type="entry name" value="NAD(P)-binding Rossmann-fold domains"/>
    <property type="match status" value="1"/>
</dbReference>
<dbReference type="EMBL" id="JAANBB010000008">
    <property type="protein sequence ID" value="KAF7556991.1"/>
    <property type="molecule type" value="Genomic_DNA"/>
</dbReference>
<evidence type="ECO:0000313" key="5">
    <source>
        <dbReference type="Proteomes" id="UP000722485"/>
    </source>
</evidence>
<dbReference type="Gene3D" id="3.90.25.10">
    <property type="entry name" value="UDP-galactose 4-epimerase, domain 1"/>
    <property type="match status" value="1"/>
</dbReference>
<dbReference type="OrthoDB" id="3358371at2759"/>
<dbReference type="PANTHER" id="PTHR42748:SF26">
    <property type="entry name" value="NMRA-LIKE DOMAIN-CONTAINING PROTEIN"/>
    <property type="match status" value="1"/>
</dbReference>
<comment type="similarity">
    <text evidence="1">Belongs to the NmrA-type oxidoreductase family.</text>
</comment>
<keyword evidence="5" id="KW-1185">Reference proteome</keyword>
<keyword evidence="2" id="KW-0521">NADP</keyword>
<dbReference type="InterPro" id="IPR051164">
    <property type="entry name" value="NmrA-like_oxidored"/>
</dbReference>
<dbReference type="AlphaFoldDB" id="A0A9P5LKI2"/>
<reference evidence="4" key="1">
    <citation type="submission" date="2020-03" db="EMBL/GenBank/DDBJ databases">
        <title>Draft Genome Sequence of Cylindrodendrum hubeiense.</title>
        <authorList>
            <person name="Buettner E."/>
            <person name="Kellner H."/>
        </authorList>
    </citation>
    <scope>NUCLEOTIDE SEQUENCE</scope>
    <source>
        <strain evidence="4">IHI 201604</strain>
    </source>
</reference>
<proteinExistence type="inferred from homology"/>
<protein>
    <recommendedName>
        <fullName evidence="3">NmrA-like domain-containing protein</fullName>
    </recommendedName>
</protein>
<dbReference type="Gene3D" id="3.40.50.720">
    <property type="entry name" value="NAD(P)-binding Rossmann-like Domain"/>
    <property type="match status" value="1"/>
</dbReference>
<name>A0A9P5LKI2_9HYPO</name>
<accession>A0A9P5LKI2</accession>
<comment type="caution">
    <text evidence="4">The sequence shown here is derived from an EMBL/GenBank/DDBJ whole genome shotgun (WGS) entry which is preliminary data.</text>
</comment>
<evidence type="ECO:0000313" key="4">
    <source>
        <dbReference type="EMBL" id="KAF7556991.1"/>
    </source>
</evidence>
<evidence type="ECO:0000256" key="1">
    <source>
        <dbReference type="ARBA" id="ARBA00006328"/>
    </source>
</evidence>
<gene>
    <name evidence="4" type="ORF">G7Z17_g993</name>
</gene>
<dbReference type="CDD" id="cd05251">
    <property type="entry name" value="NmrA_like_SDR_a"/>
    <property type="match status" value="1"/>
</dbReference>
<evidence type="ECO:0000256" key="2">
    <source>
        <dbReference type="ARBA" id="ARBA00022857"/>
    </source>
</evidence>
<organism evidence="4 5">
    <name type="scientific">Cylindrodendrum hubeiense</name>
    <dbReference type="NCBI Taxonomy" id="595255"/>
    <lineage>
        <taxon>Eukaryota</taxon>
        <taxon>Fungi</taxon>
        <taxon>Dikarya</taxon>
        <taxon>Ascomycota</taxon>
        <taxon>Pezizomycotina</taxon>
        <taxon>Sordariomycetes</taxon>
        <taxon>Hypocreomycetidae</taxon>
        <taxon>Hypocreales</taxon>
        <taxon>Nectriaceae</taxon>
        <taxon>Cylindrodendrum</taxon>
    </lineage>
</organism>
<feature type="domain" description="NmrA-like" evidence="3">
    <location>
        <begin position="1"/>
        <end position="308"/>
    </location>
</feature>
<dbReference type="InterPro" id="IPR008030">
    <property type="entry name" value="NmrA-like"/>
</dbReference>
<dbReference type="PANTHER" id="PTHR42748">
    <property type="entry name" value="NITROGEN METABOLITE REPRESSION PROTEIN NMRA FAMILY MEMBER"/>
    <property type="match status" value="1"/>
</dbReference>
<dbReference type="InterPro" id="IPR036291">
    <property type="entry name" value="NAD(P)-bd_dom_sf"/>
</dbReference>
<dbReference type="GO" id="GO:0005634">
    <property type="term" value="C:nucleus"/>
    <property type="evidence" value="ECO:0007669"/>
    <property type="project" value="TreeGrafter"/>
</dbReference>
<dbReference type="Pfam" id="PF05368">
    <property type="entry name" value="NmrA"/>
    <property type="match status" value="1"/>
</dbReference>
<sequence length="352" mass="39168">MSKTIVVVGATGAQGGSVARTFLQFPGWRVRGITRNPSGEAAQALAALGVEIVQGELDDKQSLVQAFEGATVIFSNTDFFNHFFHVMNPENLPAGRTPGEYAYDREVEQGMNIAEAAESPSVLKTLERFVFSNLSDARKWSGGKYTTVYHFDSKAEMIRLTRERCPGVAAKMSSIQMGHYVTNWKFFPKLAPQKQPDGNFLLERTSSPTFRMPHFVTERDTGAFVKASIDLPPGKDILAVSEYLTFPEWAEVWGRVHGVKVEYKQVSGDVFWAGLPESLKVEFRDSFDYIEDYGFTGGDPDVLDPEQVRSAPRIDMSSVNIPQIDFKIPVTSVEEYIRGEDWSPILNPSASS</sequence>
<evidence type="ECO:0000259" key="3">
    <source>
        <dbReference type="Pfam" id="PF05368"/>
    </source>
</evidence>